<evidence type="ECO:0000256" key="1">
    <source>
        <dbReference type="SAM" id="SignalP"/>
    </source>
</evidence>
<protein>
    <submittedName>
        <fullName evidence="3">SH3 domain-containing protein</fullName>
    </submittedName>
</protein>
<gene>
    <name evidence="3" type="ORF">K9S39_05385</name>
</gene>
<dbReference type="Gene3D" id="2.30.30.40">
    <property type="entry name" value="SH3 Domains"/>
    <property type="match status" value="1"/>
</dbReference>
<feature type="chain" id="PRO_5045306675" evidence="1">
    <location>
        <begin position="32"/>
        <end position="116"/>
    </location>
</feature>
<dbReference type="InterPro" id="IPR006311">
    <property type="entry name" value="TAT_signal"/>
</dbReference>
<evidence type="ECO:0000313" key="4">
    <source>
        <dbReference type="Proteomes" id="UP000830115"/>
    </source>
</evidence>
<name>A0ABY4M127_9ACTN</name>
<accession>A0ABY4M127</accession>
<dbReference type="Proteomes" id="UP000830115">
    <property type="component" value="Chromosome"/>
</dbReference>
<proteinExistence type="predicted"/>
<dbReference type="InterPro" id="IPR003646">
    <property type="entry name" value="SH3-like_bac-type"/>
</dbReference>
<keyword evidence="1" id="KW-0732">Signal</keyword>
<feature type="domain" description="SH3b" evidence="2">
    <location>
        <begin position="54"/>
        <end position="109"/>
    </location>
</feature>
<keyword evidence="4" id="KW-1185">Reference proteome</keyword>
<organism evidence="3 4">
    <name type="scientific">Streptomyces halobius</name>
    <dbReference type="NCBI Taxonomy" id="2879846"/>
    <lineage>
        <taxon>Bacteria</taxon>
        <taxon>Bacillati</taxon>
        <taxon>Actinomycetota</taxon>
        <taxon>Actinomycetes</taxon>
        <taxon>Kitasatosporales</taxon>
        <taxon>Streptomycetaceae</taxon>
        <taxon>Streptomyces</taxon>
    </lineage>
</organism>
<dbReference type="RefSeq" id="WP_248862215.1">
    <property type="nucleotide sequence ID" value="NZ_CP086322.1"/>
</dbReference>
<dbReference type="EMBL" id="CP086322">
    <property type="protein sequence ID" value="UQA91388.1"/>
    <property type="molecule type" value="Genomic_DNA"/>
</dbReference>
<feature type="signal peptide" evidence="1">
    <location>
        <begin position="1"/>
        <end position="31"/>
    </location>
</feature>
<sequence>MRSVMRRAATATAAGALLLGGAVTMAPAASAAPGSGSCTGKPPSIDVHTYVESSNVKFRTGPGTKYTAKGLLTKGTKVYQPCTRGAWSYIKVKTGPHKGEKGWVAGRYLAIHMELP</sequence>
<evidence type="ECO:0000313" key="3">
    <source>
        <dbReference type="EMBL" id="UQA91388.1"/>
    </source>
</evidence>
<reference evidence="3" key="1">
    <citation type="submission" date="2021-10" db="EMBL/GenBank/DDBJ databases">
        <title>Streptomyces nigrumlapis sp.nov.,an antimicrobial producing actinobacterium isolated from Black Gobi rocks.</title>
        <authorList>
            <person name="Wen Y."/>
            <person name="Zhang W."/>
            <person name="Liu X.G."/>
        </authorList>
    </citation>
    <scope>NUCLEOTIDE SEQUENCE</scope>
    <source>
        <strain evidence="3">ST13-2-2</strain>
    </source>
</reference>
<evidence type="ECO:0000259" key="2">
    <source>
        <dbReference type="Pfam" id="PF08239"/>
    </source>
</evidence>
<dbReference type="Pfam" id="PF08239">
    <property type="entry name" value="SH3_3"/>
    <property type="match status" value="1"/>
</dbReference>
<dbReference type="PROSITE" id="PS51318">
    <property type="entry name" value="TAT"/>
    <property type="match status" value="1"/>
</dbReference>